<sequence length="112" mass="12628">MIPEFPLPPQDADFYHSKLHERPPLFGVLIKTPILLAISTPLFVDNHQLNPIVNVFTPSHSALRQPMKATTHNMKYSNQQTLSTKIFKRLTLLPSRLRISLISTLGSTLALT</sequence>
<name>A0A1I7XK42_HETBA</name>
<accession>A0A1I7XK42</accession>
<evidence type="ECO:0000313" key="1">
    <source>
        <dbReference type="Proteomes" id="UP000095283"/>
    </source>
</evidence>
<evidence type="ECO:0000313" key="2">
    <source>
        <dbReference type="WBParaSite" id="Hba_17897"/>
    </source>
</evidence>
<dbReference type="AlphaFoldDB" id="A0A1I7XK42"/>
<organism evidence="1 2">
    <name type="scientific">Heterorhabditis bacteriophora</name>
    <name type="common">Entomopathogenic nematode worm</name>
    <dbReference type="NCBI Taxonomy" id="37862"/>
    <lineage>
        <taxon>Eukaryota</taxon>
        <taxon>Metazoa</taxon>
        <taxon>Ecdysozoa</taxon>
        <taxon>Nematoda</taxon>
        <taxon>Chromadorea</taxon>
        <taxon>Rhabditida</taxon>
        <taxon>Rhabditina</taxon>
        <taxon>Rhabditomorpha</taxon>
        <taxon>Strongyloidea</taxon>
        <taxon>Heterorhabditidae</taxon>
        <taxon>Heterorhabditis</taxon>
    </lineage>
</organism>
<proteinExistence type="predicted"/>
<dbReference type="Proteomes" id="UP000095283">
    <property type="component" value="Unplaced"/>
</dbReference>
<protein>
    <submittedName>
        <fullName evidence="2">Uncharacterized protein</fullName>
    </submittedName>
</protein>
<reference evidence="2" key="1">
    <citation type="submission" date="2016-11" db="UniProtKB">
        <authorList>
            <consortium name="WormBaseParasite"/>
        </authorList>
    </citation>
    <scope>IDENTIFICATION</scope>
</reference>
<keyword evidence="1" id="KW-1185">Reference proteome</keyword>
<dbReference type="WBParaSite" id="Hba_17897">
    <property type="protein sequence ID" value="Hba_17897"/>
    <property type="gene ID" value="Hba_17897"/>
</dbReference>